<gene>
    <name evidence="3" type="ORF">ACHAWU_009596</name>
</gene>
<evidence type="ECO:0000313" key="3">
    <source>
        <dbReference type="EMBL" id="KAL3760917.1"/>
    </source>
</evidence>
<organism evidence="3 4">
    <name type="scientific">Discostella pseudostelligera</name>
    <dbReference type="NCBI Taxonomy" id="259834"/>
    <lineage>
        <taxon>Eukaryota</taxon>
        <taxon>Sar</taxon>
        <taxon>Stramenopiles</taxon>
        <taxon>Ochrophyta</taxon>
        <taxon>Bacillariophyta</taxon>
        <taxon>Coscinodiscophyceae</taxon>
        <taxon>Thalassiosirophycidae</taxon>
        <taxon>Stephanodiscales</taxon>
        <taxon>Stephanodiscaceae</taxon>
        <taxon>Discostella</taxon>
    </lineage>
</organism>
<reference evidence="3 4" key="1">
    <citation type="submission" date="2024-10" db="EMBL/GenBank/DDBJ databases">
        <title>Updated reference genomes for cyclostephanoid diatoms.</title>
        <authorList>
            <person name="Roberts W.R."/>
            <person name="Alverson A.J."/>
        </authorList>
    </citation>
    <scope>NUCLEOTIDE SEQUENCE [LARGE SCALE GENOMIC DNA]</scope>
    <source>
        <strain evidence="3 4">AJA232-27</strain>
    </source>
</reference>
<feature type="compositionally biased region" description="Polar residues" evidence="2">
    <location>
        <begin position="19"/>
        <end position="29"/>
    </location>
</feature>
<feature type="compositionally biased region" description="Low complexity" evidence="2">
    <location>
        <begin position="30"/>
        <end position="39"/>
    </location>
</feature>
<proteinExistence type="predicted"/>
<name>A0ABD3MBD4_9STRA</name>
<protein>
    <recommendedName>
        <fullName evidence="5">Separase</fullName>
    </recommendedName>
</protein>
<sequence>MTSGDEANPSAVAMVPAATSDTTANEEQPSSSTSSSSSTPKGFIAALTGAAKHLATSISIRGPASADASMSQSTDNDDDIDDDNAMIVEELDLLPSQSEIFPSPSQGSGVDGMDVSEDPAIGLDTVMAETSTSTTTTLSLETNNPPLVEGNSPKYVVDNGEEILVWEDGIEDTHAGVKQVESMTCSVDKVDEARLGEELENSLQSLQKRMTKAISAHKYDNDDKSDCKGAYGKLRNAATKAYNSLVNYGSSMDLSSQIGNDDDAFLEEGRRSRLLQFGRNLWMDIRNYPELFHDTLSPEDSVRFEGRKDRAVASGYIRAIAARLVFLNYIDTRCSIGVPPELRKSFTGRGGTNKSPSLQELEFGLKLFSRAGRVILEHNRQDVRPSYDLLSLAASCFEAVSAMAQKGSGEAATRLKDLFDEAFDAISMLPTAASLFGETRNDQANDLKDTTWQLLVIKSLTRAESFVDKHCNVSTTSSLRCFLPALAKLCYKHGSHFVKLREYDNAGKALHITLKSTNSCLTQIRQELKQVQSQKSKVKQMLHNLEAELVVVSIEAFYLLNVTYQSSGDKDKALVCLDRIEEYMKEQHARDLELHSNVMSTLSSGDDFIFAEGSGNSALEGSRNHFEKDKADIKNRVQTAIEDARSRHAAEKATLVFSRIMTYHKALPSPSLDEESVIDQKIRDLVELSLDITQNQFTSGGSKVKGNNEVFNLALHAIRLVHVRRIISKVSGSSDGAGPSADTYKYLFDKLPKSHFRRPFVLVDKLNAMLAIEYQVRERKFDTKAIKQLDTEALATAKELLETIKFFLEKSTSKNRDNETTLFATSTHQPLSNELFEQSKIHFARAVSLYHASDAHAMCAQWSDLLQKVLQMEYKSMLATDSGLLLGQVMTVKAYALSMSGNLDSGRQTARDAWEKTKTIDSMVTLFHCSLRHEVNNHSGDTMLEFDAALSELLSPASGSATDDIIAAFPRLSNSCAENEGSDLILLGVQERWIDLILNSKPFRCLKESDDVDDPEFTLFDIVRAYLSNFEHVISVNKDLNATVTSFQALERIIDGVLKLLVQLRETRQQKKSSARRKKRKSVANTDSAEVDGKAFTLVWDDHTVNKLVGDRSDCVWIVEQLWNIGNQLMSVSFAASGVGDLRGVAANVFAASHDFCLMSDEEVGQSLSKGFLDFDIKFDPTKSVLPSFGQTTERLSCDISSEFSAQCLLVSVATAVDYASDCLMKSKNGSNALEDDVQILLGRSLHRLAQAQDEMQLNCEDEKQRSEVNKMIVLLALRCLLGVGEDSLAVETLKGNGLYAALDRIHLDELSVTSTEHDIASPTNTFVSLRNVKLMADLAEEQGMHQTSRCLQRLCAHQLSQSGKFVLDLGDYEISLGEIQRKTIQSSTSAKVVLDVYDEVDELVKKHQNESKKRKEGSFYSVSELTWFAKDANNRAVEHDLLGDNQTAASLYATALNLLPLCGKEMQCHAQAMNAAYQQIISRMNARGDSFSVWNLAGE</sequence>
<accession>A0ABD3MBD4</accession>
<feature type="region of interest" description="Disordered" evidence="2">
    <location>
        <begin position="1"/>
        <end position="41"/>
    </location>
</feature>
<feature type="coiled-coil region" evidence="1">
    <location>
        <begin position="521"/>
        <end position="548"/>
    </location>
</feature>
<dbReference type="EMBL" id="JALLBG020000168">
    <property type="protein sequence ID" value="KAL3760917.1"/>
    <property type="molecule type" value="Genomic_DNA"/>
</dbReference>
<evidence type="ECO:0008006" key="5">
    <source>
        <dbReference type="Google" id="ProtNLM"/>
    </source>
</evidence>
<evidence type="ECO:0000256" key="1">
    <source>
        <dbReference type="SAM" id="Coils"/>
    </source>
</evidence>
<keyword evidence="1" id="KW-0175">Coiled coil</keyword>
<feature type="region of interest" description="Disordered" evidence="2">
    <location>
        <begin position="62"/>
        <end position="81"/>
    </location>
</feature>
<comment type="caution">
    <text evidence="3">The sequence shown here is derived from an EMBL/GenBank/DDBJ whole genome shotgun (WGS) entry which is preliminary data.</text>
</comment>
<evidence type="ECO:0000313" key="4">
    <source>
        <dbReference type="Proteomes" id="UP001530293"/>
    </source>
</evidence>
<dbReference type="Proteomes" id="UP001530293">
    <property type="component" value="Unassembled WGS sequence"/>
</dbReference>
<evidence type="ECO:0000256" key="2">
    <source>
        <dbReference type="SAM" id="MobiDB-lite"/>
    </source>
</evidence>
<keyword evidence="4" id="KW-1185">Reference proteome</keyword>